<dbReference type="InterPro" id="IPR043519">
    <property type="entry name" value="NT_sf"/>
</dbReference>
<feature type="domain" description="tRNA nucleotidyltransferase/poly(A) polymerase RNA and SrmB- binding" evidence="11">
    <location>
        <begin position="189"/>
        <end position="240"/>
    </location>
</feature>
<keyword evidence="5" id="KW-0548">Nucleotidyltransferase</keyword>
<dbReference type="InterPro" id="IPR050264">
    <property type="entry name" value="Bact_CCA-adding_enz_type3_sf"/>
</dbReference>
<dbReference type="InterPro" id="IPR032828">
    <property type="entry name" value="PolyA_RNA-bd"/>
</dbReference>
<dbReference type="OrthoDB" id="445712at2759"/>
<evidence type="ECO:0000256" key="6">
    <source>
        <dbReference type="ARBA" id="ARBA00022723"/>
    </source>
</evidence>
<evidence type="ECO:0000256" key="3">
    <source>
        <dbReference type="ARBA" id="ARBA00022679"/>
    </source>
</evidence>
<evidence type="ECO:0000313" key="12">
    <source>
        <dbReference type="EMBL" id="CAD5231871.1"/>
    </source>
</evidence>
<evidence type="ECO:0000256" key="4">
    <source>
        <dbReference type="ARBA" id="ARBA00022694"/>
    </source>
</evidence>
<name>A0A7I8X758_BURXY</name>
<evidence type="ECO:0000313" key="13">
    <source>
        <dbReference type="Proteomes" id="UP000659654"/>
    </source>
</evidence>
<feature type="domain" description="Poly A polymerase head" evidence="10">
    <location>
        <begin position="30"/>
        <end position="154"/>
    </location>
</feature>
<dbReference type="EMBL" id="CAJFDI010000005">
    <property type="protein sequence ID" value="CAD5231871.1"/>
    <property type="molecule type" value="Genomic_DNA"/>
</dbReference>
<evidence type="ECO:0000256" key="8">
    <source>
        <dbReference type="ARBA" id="ARBA00022842"/>
    </source>
</evidence>
<keyword evidence="13" id="KW-1185">Reference proteome</keyword>
<dbReference type="Gene3D" id="3.30.460.10">
    <property type="entry name" value="Beta Polymerase, domain 2"/>
    <property type="match status" value="1"/>
</dbReference>
<dbReference type="AlphaFoldDB" id="A0A7I8X758"/>
<dbReference type="Proteomes" id="UP000659654">
    <property type="component" value="Unassembled WGS sequence"/>
</dbReference>
<dbReference type="PANTHER" id="PTHR46173:SF1">
    <property type="entry name" value="CCA TRNA NUCLEOTIDYLTRANSFERASE 1, MITOCHONDRIAL"/>
    <property type="match status" value="1"/>
</dbReference>
<dbReference type="GO" id="GO:0016779">
    <property type="term" value="F:nucleotidyltransferase activity"/>
    <property type="evidence" value="ECO:0007669"/>
    <property type="project" value="UniProtKB-KW"/>
</dbReference>
<evidence type="ECO:0000259" key="11">
    <source>
        <dbReference type="Pfam" id="PF12627"/>
    </source>
</evidence>
<reference evidence="12" key="1">
    <citation type="submission" date="2020-09" db="EMBL/GenBank/DDBJ databases">
        <authorList>
            <person name="Kikuchi T."/>
        </authorList>
    </citation>
    <scope>NUCLEOTIDE SEQUENCE</scope>
    <source>
        <strain evidence="12">Ka4C1</strain>
    </source>
</reference>
<dbReference type="Gene3D" id="1.10.3090.10">
    <property type="entry name" value="cca-adding enzyme, domain 2"/>
    <property type="match status" value="1"/>
</dbReference>
<keyword evidence="7" id="KW-0547">Nucleotide-binding</keyword>
<keyword evidence="8" id="KW-0460">Magnesium</keyword>
<protein>
    <submittedName>
        <fullName evidence="12">(pine wood nematode) hypothetical protein</fullName>
    </submittedName>
</protein>
<keyword evidence="4" id="KW-0819">tRNA processing</keyword>
<dbReference type="GO" id="GO:0001680">
    <property type="term" value="P:tRNA 3'-terminal CCA addition"/>
    <property type="evidence" value="ECO:0007669"/>
    <property type="project" value="UniProtKB-ARBA"/>
</dbReference>
<dbReference type="SMR" id="A0A7I8X758"/>
<evidence type="ECO:0000256" key="2">
    <source>
        <dbReference type="ARBA" id="ARBA00007265"/>
    </source>
</evidence>
<keyword evidence="3 9" id="KW-0808">Transferase</keyword>
<dbReference type="GO" id="GO:0046872">
    <property type="term" value="F:metal ion binding"/>
    <property type="evidence" value="ECO:0007669"/>
    <property type="project" value="UniProtKB-KW"/>
</dbReference>
<dbReference type="Pfam" id="PF01743">
    <property type="entry name" value="PolyA_pol"/>
    <property type="match status" value="1"/>
</dbReference>
<dbReference type="GO" id="GO:0005739">
    <property type="term" value="C:mitochondrion"/>
    <property type="evidence" value="ECO:0007669"/>
    <property type="project" value="TreeGrafter"/>
</dbReference>
<evidence type="ECO:0000256" key="7">
    <source>
        <dbReference type="ARBA" id="ARBA00022741"/>
    </source>
</evidence>
<dbReference type="Proteomes" id="UP000582659">
    <property type="component" value="Unassembled WGS sequence"/>
</dbReference>
<evidence type="ECO:0000256" key="9">
    <source>
        <dbReference type="RuleBase" id="RU003953"/>
    </source>
</evidence>
<dbReference type="EMBL" id="CAJFCV020000005">
    <property type="protein sequence ID" value="CAG9123402.1"/>
    <property type="molecule type" value="Genomic_DNA"/>
</dbReference>
<keyword evidence="6" id="KW-0479">Metal-binding</keyword>
<comment type="similarity">
    <text evidence="2 9">Belongs to the tRNA nucleotidyltransferase/poly(A) polymerase family.</text>
</comment>
<dbReference type="SUPFAM" id="SSF81301">
    <property type="entry name" value="Nucleotidyltransferase"/>
    <property type="match status" value="1"/>
</dbReference>
<accession>A0A7I8X758</accession>
<evidence type="ECO:0000259" key="10">
    <source>
        <dbReference type="Pfam" id="PF01743"/>
    </source>
</evidence>
<dbReference type="CDD" id="cd05398">
    <property type="entry name" value="NT_ClassII-CCAase"/>
    <property type="match status" value="1"/>
</dbReference>
<proteinExistence type="inferred from homology"/>
<organism evidence="12 13">
    <name type="scientific">Bursaphelenchus xylophilus</name>
    <name type="common">Pinewood nematode worm</name>
    <name type="synonym">Aphelenchoides xylophilus</name>
    <dbReference type="NCBI Taxonomy" id="6326"/>
    <lineage>
        <taxon>Eukaryota</taxon>
        <taxon>Metazoa</taxon>
        <taxon>Ecdysozoa</taxon>
        <taxon>Nematoda</taxon>
        <taxon>Chromadorea</taxon>
        <taxon>Rhabditida</taxon>
        <taxon>Tylenchina</taxon>
        <taxon>Tylenchomorpha</taxon>
        <taxon>Aphelenchoidea</taxon>
        <taxon>Aphelenchoididae</taxon>
        <taxon>Bursaphelenchus</taxon>
    </lineage>
</organism>
<dbReference type="SUPFAM" id="SSF81891">
    <property type="entry name" value="Poly A polymerase C-terminal region-like"/>
    <property type="match status" value="1"/>
</dbReference>
<dbReference type="PANTHER" id="PTHR46173">
    <property type="entry name" value="CCA TRNA NUCLEOTIDYLTRANSFERASE 1, MITOCHONDRIAL"/>
    <property type="match status" value="1"/>
</dbReference>
<keyword evidence="9" id="KW-0694">RNA-binding</keyword>
<gene>
    <name evidence="12" type="ORF">BXYJ_LOCUS11962</name>
</gene>
<comment type="cofactor">
    <cofactor evidence="1">
        <name>Mg(2+)</name>
        <dbReference type="ChEBI" id="CHEBI:18420"/>
    </cofactor>
</comment>
<dbReference type="GO" id="GO:0000049">
    <property type="term" value="F:tRNA binding"/>
    <property type="evidence" value="ECO:0007669"/>
    <property type="project" value="TreeGrafter"/>
</dbReference>
<dbReference type="Pfam" id="PF12627">
    <property type="entry name" value="PolyA_pol_RNAbd"/>
    <property type="match status" value="1"/>
</dbReference>
<sequence>MKLSGPTFDALFTEELKLLYALFGKNQYELRIAGGPVRDLLMGIKPEDIDLATTATPTQMKELFEKENIRMLHKKGEEHGTITCRLNDKENYEITTLRIDVVCDGRRAEVEYTTDWKLDAFRRDLTINSLFLGLDGTVYDYTGGTEDIKARRVRFVGDAEQRIQEDYLRIFRYFRFFGRIADRPDSHCKATLETIKNNREGIKSLSGERIWTEFKKILVGRFASELIRVMVKDCDLAEYLALPSQYAREKLDIFKSISMNIKVLSSESEQPLPSTVLAVLLENMEDVNKLNSRLKLSTVEKSLCEFIVEYRDEAKQRKDDLAFFRDLVLDNSFLYGVQARDPSLRFTIELLKYIGAKDTLQRLREWSEEEVMFPVNGLSLMTNGVPKGPKVKAILNYLHDLWKASDCKLTEDQLIHHALNDKIPSTPPRQFRKRRWVQISLFILFSIFQLPQGSLHPRYPFRSFENKDPEAKRVNVIPQKYRSFFGVNVQLNGDFWPRKMTISAPRMPQGRQPLFRWSPQQDLLHFLL</sequence>
<comment type="caution">
    <text evidence="12">The sequence shown here is derived from an EMBL/GenBank/DDBJ whole genome shotgun (WGS) entry which is preliminary data.</text>
</comment>
<dbReference type="InterPro" id="IPR002646">
    <property type="entry name" value="PolA_pol_head_dom"/>
</dbReference>
<evidence type="ECO:0000256" key="5">
    <source>
        <dbReference type="ARBA" id="ARBA00022695"/>
    </source>
</evidence>
<evidence type="ECO:0000256" key="1">
    <source>
        <dbReference type="ARBA" id="ARBA00001946"/>
    </source>
</evidence>
<dbReference type="GO" id="GO:0000166">
    <property type="term" value="F:nucleotide binding"/>
    <property type="evidence" value="ECO:0007669"/>
    <property type="project" value="UniProtKB-KW"/>
</dbReference>
<dbReference type="GO" id="GO:1990180">
    <property type="term" value="P:mitochondrial tRNA 3'-end processing"/>
    <property type="evidence" value="ECO:0007669"/>
    <property type="project" value="TreeGrafter"/>
</dbReference>